<dbReference type="eggNOG" id="ENOG502S6BB">
    <property type="taxonomic scope" value="Eukaryota"/>
</dbReference>
<sequence length="173" mass="19804">MSIVELSKTIDTLAKSINEKNEELERLKRDFDNKLKVINQYIGLFNNKDGEEAEELNNMNSKELTEMITKKIHCNHCNNIIWDVNQESEYILIPRSAVKLIRVDDKTMPQQKFENTASKGVSANLGSSESQFEKPATQSTKTKKKGRSHITCSYCHQQGHVRANCHARLNKPL</sequence>
<evidence type="ECO:0000256" key="2">
    <source>
        <dbReference type="SAM" id="MobiDB-lite"/>
    </source>
</evidence>
<organism evidence="3 4">
    <name type="scientific">Pichia sorbitophila (strain ATCC MYA-4447 / BCRC 22081 / CBS 7064 / NBRC 10061 / NRRL Y-12695)</name>
    <name type="common">Hybrid yeast</name>
    <dbReference type="NCBI Taxonomy" id="559304"/>
    <lineage>
        <taxon>Eukaryota</taxon>
        <taxon>Fungi</taxon>
        <taxon>Dikarya</taxon>
        <taxon>Ascomycota</taxon>
        <taxon>Saccharomycotina</taxon>
        <taxon>Pichiomycetes</taxon>
        <taxon>Debaryomycetaceae</taxon>
        <taxon>Millerozyma</taxon>
    </lineage>
</organism>
<feature type="coiled-coil region" evidence="1">
    <location>
        <begin position="3"/>
        <end position="37"/>
    </location>
</feature>
<dbReference type="AlphaFoldDB" id="G8Y3S1"/>
<evidence type="ECO:0000313" key="3">
    <source>
        <dbReference type="EMBL" id="CCE85339.1"/>
    </source>
</evidence>
<dbReference type="OrthoDB" id="4069967at2759"/>
<accession>G8Y3S1</accession>
<evidence type="ECO:0000313" key="4">
    <source>
        <dbReference type="Proteomes" id="UP000005222"/>
    </source>
</evidence>
<gene>
    <name evidence="3" type="primary">Piso0_004928</name>
    <name evidence="3" type="ORF">GNLVRS01_PISO0M04038g</name>
</gene>
<feature type="compositionally biased region" description="Polar residues" evidence="2">
    <location>
        <begin position="115"/>
        <end position="140"/>
    </location>
</feature>
<dbReference type="OMA" id="RAMCPER"/>
<dbReference type="Proteomes" id="UP000005222">
    <property type="component" value="Chromosome M"/>
</dbReference>
<dbReference type="Pfam" id="PF16588">
    <property type="entry name" value="zf-C2H2_10"/>
    <property type="match status" value="1"/>
</dbReference>
<reference evidence="3 4" key="1">
    <citation type="journal article" date="2012" name="G3 (Bethesda)">
        <title>Pichia sorbitophila, an interspecies yeast hybrid reveals early steps of genome resolution following polyploidization.</title>
        <authorList>
            <person name="Leh Louis V."/>
            <person name="Despons L."/>
            <person name="Friedrich A."/>
            <person name="Martin T."/>
            <person name="Durrens P."/>
            <person name="Casaregola S."/>
            <person name="Neuveglise C."/>
            <person name="Fairhead C."/>
            <person name="Marck C."/>
            <person name="Cruz J.A."/>
            <person name="Straub M.L."/>
            <person name="Kugler V."/>
            <person name="Sacerdot C."/>
            <person name="Uzunov Z."/>
            <person name="Thierry A."/>
            <person name="Weiss S."/>
            <person name="Bleykasten C."/>
            <person name="De Montigny J."/>
            <person name="Jacques N."/>
            <person name="Jung P."/>
            <person name="Lemaire M."/>
            <person name="Mallet S."/>
            <person name="Morel G."/>
            <person name="Richard G.F."/>
            <person name="Sarkar A."/>
            <person name="Savel G."/>
            <person name="Schacherer J."/>
            <person name="Seret M.L."/>
            <person name="Talla E."/>
            <person name="Samson G."/>
            <person name="Jubin C."/>
            <person name="Poulain J."/>
            <person name="Vacherie B."/>
            <person name="Barbe V."/>
            <person name="Pelletier E."/>
            <person name="Sherman D.J."/>
            <person name="Westhof E."/>
            <person name="Weissenbach J."/>
            <person name="Baret P.V."/>
            <person name="Wincker P."/>
            <person name="Gaillardin C."/>
            <person name="Dujon B."/>
            <person name="Souciet J.L."/>
        </authorList>
    </citation>
    <scope>NUCLEOTIDE SEQUENCE [LARGE SCALE GENOMIC DNA]</scope>
    <source>
        <strain evidence="4">ATCC MYA-4447 / BCRC 22081 / CBS 7064 / NBRC 10061 / NRRL Y-12695</strain>
    </source>
</reference>
<dbReference type="FunCoup" id="G8Y3S1">
    <property type="interactions" value="29"/>
</dbReference>
<dbReference type="InterPro" id="IPR036875">
    <property type="entry name" value="Znf_CCHC_sf"/>
</dbReference>
<dbReference type="HOGENOM" id="CLU_125085_1_0_1"/>
<dbReference type="SUPFAM" id="SSF57756">
    <property type="entry name" value="Retrovirus zinc finger-like domains"/>
    <property type="match status" value="1"/>
</dbReference>
<proteinExistence type="predicted"/>
<name>G8Y3S1_PICSO</name>
<evidence type="ECO:0000256" key="1">
    <source>
        <dbReference type="SAM" id="Coils"/>
    </source>
</evidence>
<feature type="region of interest" description="Disordered" evidence="2">
    <location>
        <begin position="115"/>
        <end position="144"/>
    </location>
</feature>
<dbReference type="InParanoid" id="G8Y3S1"/>
<keyword evidence="1" id="KW-0175">Coiled coil</keyword>
<dbReference type="GO" id="GO:0003676">
    <property type="term" value="F:nucleic acid binding"/>
    <property type="evidence" value="ECO:0007669"/>
    <property type="project" value="InterPro"/>
</dbReference>
<dbReference type="GO" id="GO:0008270">
    <property type="term" value="F:zinc ion binding"/>
    <property type="evidence" value="ECO:0007669"/>
    <property type="project" value="InterPro"/>
</dbReference>
<protein>
    <submittedName>
        <fullName evidence="3">Piso0_004928 protein</fullName>
    </submittedName>
</protein>
<dbReference type="EMBL" id="FO082047">
    <property type="protein sequence ID" value="CCE85339.1"/>
    <property type="molecule type" value="Genomic_DNA"/>
</dbReference>
<keyword evidence="4" id="KW-1185">Reference proteome</keyword>